<name>A0A4Q2ISK9_9SPHN</name>
<dbReference type="RefSeq" id="WP_129341656.1">
    <property type="nucleotide sequence ID" value="NZ_JACIDD010000002.1"/>
</dbReference>
<organism evidence="1 2">
    <name type="scientific">Sphingomonas desiccabilis</name>
    <dbReference type="NCBI Taxonomy" id="429134"/>
    <lineage>
        <taxon>Bacteria</taxon>
        <taxon>Pseudomonadati</taxon>
        <taxon>Pseudomonadota</taxon>
        <taxon>Alphaproteobacteria</taxon>
        <taxon>Sphingomonadales</taxon>
        <taxon>Sphingomonadaceae</taxon>
        <taxon>Sphingomonas</taxon>
    </lineage>
</organism>
<protein>
    <submittedName>
        <fullName evidence="1">Peptidoglycan endopeptidase</fullName>
    </submittedName>
</protein>
<keyword evidence="2" id="KW-1185">Reference proteome</keyword>
<reference evidence="1 2" key="1">
    <citation type="submission" date="2019-01" db="EMBL/GenBank/DDBJ databases">
        <title>Sphingomonas mucosissima sp. nov. and Sphingomonas desiccabilis sp. nov., from biological soil crusts in the Colorado Plateau, USA.</title>
        <authorList>
            <person name="Zhu D."/>
        </authorList>
    </citation>
    <scope>NUCLEOTIDE SEQUENCE [LARGE SCALE GENOMIC DNA]</scope>
    <source>
        <strain evidence="1 2">CP1D</strain>
    </source>
</reference>
<accession>A0A4Q2ISK9</accession>
<proteinExistence type="predicted"/>
<dbReference type="AlphaFoldDB" id="A0A4Q2ISK9"/>
<dbReference type="Proteomes" id="UP000292347">
    <property type="component" value="Unassembled WGS sequence"/>
</dbReference>
<gene>
    <name evidence="1" type="ORF">EO081_09140</name>
</gene>
<sequence length="135" mass="13917">MSGNLRIVAGARRAVGSRFRLQGRDPALGLDCVGLVAVALAADGHTGGVPADYTLRSGDIAKAEALLRAAGLVPIADGAPVDVVLLQPGAGQLHLAILSEDGVIHADAMLRRVVERPGALPFPVVGTWRWQEGEG</sequence>
<evidence type="ECO:0000313" key="2">
    <source>
        <dbReference type="Proteomes" id="UP000292347"/>
    </source>
</evidence>
<dbReference type="Gene3D" id="3.90.1720.10">
    <property type="entry name" value="endopeptidase domain like (from Nostoc punctiforme)"/>
    <property type="match status" value="1"/>
</dbReference>
<comment type="caution">
    <text evidence="1">The sequence shown here is derived from an EMBL/GenBank/DDBJ whole genome shotgun (WGS) entry which is preliminary data.</text>
</comment>
<evidence type="ECO:0000313" key="1">
    <source>
        <dbReference type="EMBL" id="RXZ31410.1"/>
    </source>
</evidence>
<dbReference type="EMBL" id="SDPT01000002">
    <property type="protein sequence ID" value="RXZ31410.1"/>
    <property type="molecule type" value="Genomic_DNA"/>
</dbReference>
<dbReference type="OrthoDB" id="8481272at2"/>